<dbReference type="Pfam" id="PF00753">
    <property type="entry name" value="Lactamase_B"/>
    <property type="match status" value="1"/>
</dbReference>
<dbReference type="InterPro" id="IPR036866">
    <property type="entry name" value="RibonucZ/Hydroxyglut_hydro"/>
</dbReference>
<dbReference type="RefSeq" id="WP_252821607.1">
    <property type="nucleotide sequence ID" value="NZ_JAMXQS010000009.1"/>
</dbReference>
<dbReference type="SUPFAM" id="SSF56281">
    <property type="entry name" value="Metallo-hydrolase/oxidoreductase"/>
    <property type="match status" value="1"/>
</dbReference>
<dbReference type="PANTHER" id="PTHR36839">
    <property type="entry name" value="METALLO-BETA-LACTAMASE FAMILY PROTEIN (AFU_ORTHOLOGUE AFUA_5G12770)"/>
    <property type="match status" value="1"/>
</dbReference>
<evidence type="ECO:0000259" key="1">
    <source>
        <dbReference type="Pfam" id="PF00753"/>
    </source>
</evidence>
<name>A0ABT1CA80_9HYPH</name>
<protein>
    <recommendedName>
        <fullName evidence="1">Metallo-beta-lactamase domain-containing protein</fullName>
    </recommendedName>
</protein>
<dbReference type="Proteomes" id="UP001205906">
    <property type="component" value="Unassembled WGS sequence"/>
</dbReference>
<comment type="caution">
    <text evidence="2">The sequence shown here is derived from an EMBL/GenBank/DDBJ whole genome shotgun (WGS) entry which is preliminary data.</text>
</comment>
<organism evidence="2 3">
    <name type="scientific">Mesorhizobium liriopis</name>
    <dbReference type="NCBI Taxonomy" id="2953882"/>
    <lineage>
        <taxon>Bacteria</taxon>
        <taxon>Pseudomonadati</taxon>
        <taxon>Pseudomonadota</taxon>
        <taxon>Alphaproteobacteria</taxon>
        <taxon>Hyphomicrobiales</taxon>
        <taxon>Phyllobacteriaceae</taxon>
        <taxon>Mesorhizobium</taxon>
    </lineage>
</organism>
<gene>
    <name evidence="2" type="ORF">NGM99_18270</name>
</gene>
<dbReference type="EMBL" id="JAMXQS010000009">
    <property type="protein sequence ID" value="MCO6051735.1"/>
    <property type="molecule type" value="Genomic_DNA"/>
</dbReference>
<dbReference type="Gene3D" id="3.60.15.10">
    <property type="entry name" value="Ribonuclease Z/Hydroxyacylglutathione hydrolase-like"/>
    <property type="match status" value="1"/>
</dbReference>
<proteinExistence type="predicted"/>
<sequence>MSPGYLPFAGALELPVFFCDNCGFWQRHFAEPPSCPLCLDARHVVPQKGWSFRSQQEAEQLFPCHWDEPEEGIWRFRNEPVNGIGSHSYLIQTKVGNMIFESCAVYSRAALDHIHSLGGVQVLSASHPHSYGALWQIQDRFDPELALHPGDLAWSTAFCVTWPFDDFLEPLPGLELHWTGGHFDGHAVLFDRTRKILFCGDALKFELAADNPRHARTISTHKAFVRGVPMTPNELRRYRDVFAPLDFRQTWTPFEQVTNAGRREALALIDGMLSTRPHAAPVPLVDLL</sequence>
<reference evidence="2 3" key="1">
    <citation type="submission" date="2022-06" db="EMBL/GenBank/DDBJ databases">
        <title>Mesorhizobium sp. strain RP14 Genome sequencing and assembly.</title>
        <authorList>
            <person name="Kim I."/>
        </authorList>
    </citation>
    <scope>NUCLEOTIDE SEQUENCE [LARGE SCALE GENOMIC DNA]</scope>
    <source>
        <strain evidence="3">RP14(2022)</strain>
    </source>
</reference>
<dbReference type="InterPro" id="IPR001279">
    <property type="entry name" value="Metallo-B-lactamas"/>
</dbReference>
<accession>A0ABT1CA80</accession>
<feature type="domain" description="Metallo-beta-lactamase" evidence="1">
    <location>
        <begin position="160"/>
        <end position="206"/>
    </location>
</feature>
<evidence type="ECO:0000313" key="3">
    <source>
        <dbReference type="Proteomes" id="UP001205906"/>
    </source>
</evidence>
<evidence type="ECO:0000313" key="2">
    <source>
        <dbReference type="EMBL" id="MCO6051735.1"/>
    </source>
</evidence>
<dbReference type="PANTHER" id="PTHR36839:SF1">
    <property type="entry name" value="METALLO-BETA-LACTAMASE FAMILY PROTEIN (AFU_ORTHOLOGUE AFUA_5G12770)"/>
    <property type="match status" value="1"/>
</dbReference>
<keyword evidence="3" id="KW-1185">Reference proteome</keyword>